<accession>G2GXQ1</accession>
<dbReference type="Pfam" id="PF00583">
    <property type="entry name" value="Acetyltransf_1"/>
    <property type="match status" value="1"/>
</dbReference>
<keyword evidence="3" id="KW-1185">Reference proteome</keyword>
<dbReference type="Gene3D" id="3.40.630.30">
    <property type="match status" value="1"/>
</dbReference>
<name>G2GXQ1_9ENTR</name>
<dbReference type="CDD" id="cd04301">
    <property type="entry name" value="NAT_SF"/>
    <property type="match status" value="1"/>
</dbReference>
<feature type="domain" description="N-acetyltransferase" evidence="1">
    <location>
        <begin position="5"/>
        <end position="142"/>
    </location>
</feature>
<dbReference type="SUPFAM" id="SSF55729">
    <property type="entry name" value="Acyl-CoA N-acyltransferases (Nat)"/>
    <property type="match status" value="1"/>
</dbReference>
<keyword evidence="2" id="KW-0808">Transferase</keyword>
<dbReference type="AlphaFoldDB" id="G2GXQ1"/>
<evidence type="ECO:0000313" key="2">
    <source>
        <dbReference type="EMBL" id="EGY29476.1"/>
    </source>
</evidence>
<dbReference type="InterPro" id="IPR050276">
    <property type="entry name" value="MshD_Acetyltransferase"/>
</dbReference>
<dbReference type="Proteomes" id="UP000004116">
    <property type="component" value="Unassembled WGS sequence"/>
</dbReference>
<organism evidence="2 3">
    <name type="scientific">Candidatus Regiella insecticola 5.15</name>
    <dbReference type="NCBI Taxonomy" id="1005043"/>
    <lineage>
        <taxon>Bacteria</taxon>
        <taxon>Pseudomonadati</taxon>
        <taxon>Pseudomonadota</taxon>
        <taxon>Gammaproteobacteria</taxon>
        <taxon>Enterobacterales</taxon>
        <taxon>Enterobacteriaceae</taxon>
        <taxon>aphid secondary symbionts</taxon>
        <taxon>Candidatus Regiella</taxon>
    </lineage>
</organism>
<dbReference type="InterPro" id="IPR000182">
    <property type="entry name" value="GNAT_dom"/>
</dbReference>
<comment type="caution">
    <text evidence="2">The sequence shown here is derived from an EMBL/GenBank/DDBJ whole genome shotgun (WGS) entry which is preliminary data.</text>
</comment>
<evidence type="ECO:0000313" key="3">
    <source>
        <dbReference type="Proteomes" id="UP000004116"/>
    </source>
</evidence>
<sequence length="142" mass="15535">MNMKITIRNEQAADINAITRLIESAFQKEEHSSHTEQFIVNALRYDDQLIVSLVAIESEVIVGHVAISPVKLSSGTNGWYGLGPISISPEHQRQGIGSMLMKAALAELKRLGGLGCVTGRPCLLRSFWIRGAFWSSTCGCFS</sequence>
<gene>
    <name evidence="2" type="ORF">Rin_00005440</name>
</gene>
<dbReference type="InterPro" id="IPR016181">
    <property type="entry name" value="Acyl_CoA_acyltransferase"/>
</dbReference>
<protein>
    <submittedName>
        <fullName evidence="2">Putative acetyltransferase</fullName>
    </submittedName>
</protein>
<dbReference type="PANTHER" id="PTHR43617:SF2">
    <property type="entry name" value="UPF0039 PROTEIN SLL0451"/>
    <property type="match status" value="1"/>
</dbReference>
<dbReference type="PROSITE" id="PS51186">
    <property type="entry name" value="GNAT"/>
    <property type="match status" value="1"/>
</dbReference>
<proteinExistence type="predicted"/>
<reference evidence="2 3" key="1">
    <citation type="journal article" date="2012" name="Genome Res.">
        <title>Genomic basis of endosymbiont-conferred protection against an insect parasitoid.</title>
        <authorList>
            <person name="Hansen A.K."/>
            <person name="Vorburger C."/>
            <person name="Moran N.A."/>
        </authorList>
    </citation>
    <scope>NUCLEOTIDE SEQUENCE [LARGE SCALE GENOMIC DNA]</scope>
    <source>
        <strain evidence="3">R5.15</strain>
    </source>
</reference>
<dbReference type="EMBL" id="AGCA01000118">
    <property type="protein sequence ID" value="EGY29476.1"/>
    <property type="molecule type" value="Genomic_DNA"/>
</dbReference>
<evidence type="ECO:0000259" key="1">
    <source>
        <dbReference type="PROSITE" id="PS51186"/>
    </source>
</evidence>
<dbReference type="GO" id="GO:0016747">
    <property type="term" value="F:acyltransferase activity, transferring groups other than amino-acyl groups"/>
    <property type="evidence" value="ECO:0007669"/>
    <property type="project" value="InterPro"/>
</dbReference>
<dbReference type="PANTHER" id="PTHR43617">
    <property type="entry name" value="L-AMINO ACID N-ACETYLTRANSFERASE"/>
    <property type="match status" value="1"/>
</dbReference>